<comment type="caution">
    <text evidence="1">The sequence shown here is derived from an EMBL/GenBank/DDBJ whole genome shotgun (WGS) entry which is preliminary data.</text>
</comment>
<dbReference type="EMBL" id="JAUTXU010000117">
    <property type="protein sequence ID" value="KAK3706750.1"/>
    <property type="molecule type" value="Genomic_DNA"/>
</dbReference>
<sequence>MQHNVSFHSQATNTFGESSEYSNAAIRDQHAMPQKRVYHAEQALIERFKETLNTETLQATFTCGGSLPILLEPNRDEAGNLTPRTHERVQEQRVLTKGVTLRWGKHENGQVLTLPVTDKTALEELVNACTPATFGRGGEDVYDESYRRAVALSAGDFMTDFCPYESGIIDIVTQLLLPSITGELEPAPPRSEVAKRYGLSHSQEGEIHYCIMKFTRQNSDYIYSAGIQKCLAGLRILPATTEGMLAIMGRLDMTGTGLTFKHDFIELAAQRISARNAAKKQMSGDDRKEASKANAQKRKMMSRGIRAELYKLNIYTGPSGMFKAHVDTPRSESQIGSLVVCLPAYFEGGALAVRHLGQEIIHDWSKTTFATQEPRVQWAAFYSDCEHEVLEVTSGHRITLTYNLFLAPGTSLLAGQPTSLEPQCLPLAQSLRRMLASEDFLPKSGYIGVHLAHSYPHTHPKFHAFVPSMLKGVDMALYESIVALGYKAVLDQITGPNLPSAEVLQLLESKGRSSMRTESPIVSNLQEMTFGDEPDEDDGNTDDQMCEFYSHCEPDSDESESADAGAPNGTVVELRRRYRARAKITWLNEAKSREPCRAYVAYGNEARGATKYSSAALIVRIPNWVERSSTAGSQADPVVVWE</sequence>
<evidence type="ECO:0000313" key="2">
    <source>
        <dbReference type="Proteomes" id="UP001281147"/>
    </source>
</evidence>
<dbReference type="Proteomes" id="UP001281147">
    <property type="component" value="Unassembled WGS sequence"/>
</dbReference>
<name>A0ACC3MZ14_9PEZI</name>
<organism evidence="1 2">
    <name type="scientific">Vermiconidia calcicola</name>
    <dbReference type="NCBI Taxonomy" id="1690605"/>
    <lineage>
        <taxon>Eukaryota</taxon>
        <taxon>Fungi</taxon>
        <taxon>Dikarya</taxon>
        <taxon>Ascomycota</taxon>
        <taxon>Pezizomycotina</taxon>
        <taxon>Dothideomycetes</taxon>
        <taxon>Dothideomycetidae</taxon>
        <taxon>Mycosphaerellales</taxon>
        <taxon>Extremaceae</taxon>
        <taxon>Vermiconidia</taxon>
    </lineage>
</organism>
<reference evidence="1" key="1">
    <citation type="submission" date="2023-07" db="EMBL/GenBank/DDBJ databases">
        <title>Black Yeasts Isolated from many extreme environments.</title>
        <authorList>
            <person name="Coleine C."/>
            <person name="Stajich J.E."/>
            <person name="Selbmann L."/>
        </authorList>
    </citation>
    <scope>NUCLEOTIDE SEQUENCE</scope>
    <source>
        <strain evidence="1">CCFEE 5714</strain>
    </source>
</reference>
<proteinExistence type="predicted"/>
<accession>A0ACC3MZ14</accession>
<gene>
    <name evidence="1" type="ORF">LTR37_012595</name>
</gene>
<protein>
    <submittedName>
        <fullName evidence="1">Uncharacterized protein</fullName>
    </submittedName>
</protein>
<keyword evidence="2" id="KW-1185">Reference proteome</keyword>
<evidence type="ECO:0000313" key="1">
    <source>
        <dbReference type="EMBL" id="KAK3706750.1"/>
    </source>
</evidence>